<organism evidence="4 5">
    <name type="scientific">Candidatus Dojkabacteria bacterium</name>
    <dbReference type="NCBI Taxonomy" id="2099670"/>
    <lineage>
        <taxon>Bacteria</taxon>
        <taxon>Candidatus Dojkabacteria</taxon>
    </lineage>
</organism>
<dbReference type="InterPro" id="IPR000086">
    <property type="entry name" value="NUDIX_hydrolase_dom"/>
</dbReference>
<dbReference type="PANTHER" id="PTHR43046:SF14">
    <property type="entry name" value="MUTT_NUDIX FAMILY PROTEIN"/>
    <property type="match status" value="1"/>
</dbReference>
<dbReference type="AlphaFoldDB" id="A0A955L113"/>
<reference evidence="4" key="2">
    <citation type="journal article" date="2021" name="Microbiome">
        <title>Successional dynamics and alternative stable states in a saline activated sludge microbial community over 9 years.</title>
        <authorList>
            <person name="Wang Y."/>
            <person name="Ye J."/>
            <person name="Ju F."/>
            <person name="Liu L."/>
            <person name="Boyd J.A."/>
            <person name="Deng Y."/>
            <person name="Parks D.H."/>
            <person name="Jiang X."/>
            <person name="Yin X."/>
            <person name="Woodcroft B.J."/>
            <person name="Tyson G.W."/>
            <person name="Hugenholtz P."/>
            <person name="Polz M.F."/>
            <person name="Zhang T."/>
        </authorList>
    </citation>
    <scope>NUCLEOTIDE SEQUENCE</scope>
    <source>
        <strain evidence="4">HKST-UBA15</strain>
    </source>
</reference>
<dbReference type="Proteomes" id="UP000745577">
    <property type="component" value="Unassembled WGS sequence"/>
</dbReference>
<proteinExistence type="predicted"/>
<name>A0A955L113_9BACT</name>
<feature type="domain" description="Nudix hydrolase" evidence="3">
    <location>
        <begin position="1"/>
        <end position="134"/>
    </location>
</feature>
<protein>
    <submittedName>
        <fullName evidence="4">NUDIX hydrolase</fullName>
    </submittedName>
</protein>
<dbReference type="EMBL" id="JAGQLL010000016">
    <property type="protein sequence ID" value="MCA9379880.1"/>
    <property type="molecule type" value="Genomic_DNA"/>
</dbReference>
<dbReference type="GO" id="GO:0016787">
    <property type="term" value="F:hydrolase activity"/>
    <property type="evidence" value="ECO:0007669"/>
    <property type="project" value="UniProtKB-KW"/>
</dbReference>
<comment type="caution">
    <text evidence="4">The sequence shown here is derived from an EMBL/GenBank/DDBJ whole genome shotgun (WGS) entry which is preliminary data.</text>
</comment>
<evidence type="ECO:0000313" key="4">
    <source>
        <dbReference type="EMBL" id="MCA9379880.1"/>
    </source>
</evidence>
<dbReference type="Pfam" id="PF00293">
    <property type="entry name" value="NUDIX"/>
    <property type="match status" value="1"/>
</dbReference>
<evidence type="ECO:0000259" key="3">
    <source>
        <dbReference type="PROSITE" id="PS51462"/>
    </source>
</evidence>
<gene>
    <name evidence="4" type="ORF">KC675_01740</name>
</gene>
<sequence length="152" mass="17596">MADKSIRPSVVIVKEGKILVLKSKYSSGEFYLLPGGKIENMETTVETAIREVKEETNYDISIKKLLYLQEWIDKIRAKNVMYMVFLGEINSGSETHLNDPWLKEGKIEGIEWKSVEELKDEEFHPKAILPMLEEDIKNEFKNDAIYIDPEIS</sequence>
<dbReference type="InterPro" id="IPR015797">
    <property type="entry name" value="NUDIX_hydrolase-like_dom_sf"/>
</dbReference>
<dbReference type="InterPro" id="IPR020084">
    <property type="entry name" value="NUDIX_hydrolase_CS"/>
</dbReference>
<evidence type="ECO:0000256" key="2">
    <source>
        <dbReference type="ARBA" id="ARBA00022801"/>
    </source>
</evidence>
<accession>A0A955L113</accession>
<reference evidence="4" key="1">
    <citation type="submission" date="2020-04" db="EMBL/GenBank/DDBJ databases">
        <authorList>
            <person name="Zhang T."/>
        </authorList>
    </citation>
    <scope>NUCLEOTIDE SEQUENCE</scope>
    <source>
        <strain evidence="4">HKST-UBA15</strain>
    </source>
</reference>
<dbReference type="Gene3D" id="3.90.79.10">
    <property type="entry name" value="Nucleoside Triphosphate Pyrophosphohydrolase"/>
    <property type="match status" value="1"/>
</dbReference>
<dbReference type="PANTHER" id="PTHR43046">
    <property type="entry name" value="GDP-MANNOSE MANNOSYL HYDROLASE"/>
    <property type="match status" value="1"/>
</dbReference>
<dbReference type="PROSITE" id="PS51462">
    <property type="entry name" value="NUDIX"/>
    <property type="match status" value="1"/>
</dbReference>
<evidence type="ECO:0000256" key="1">
    <source>
        <dbReference type="ARBA" id="ARBA00001946"/>
    </source>
</evidence>
<dbReference type="PROSITE" id="PS00893">
    <property type="entry name" value="NUDIX_BOX"/>
    <property type="match status" value="1"/>
</dbReference>
<dbReference type="SUPFAM" id="SSF55811">
    <property type="entry name" value="Nudix"/>
    <property type="match status" value="1"/>
</dbReference>
<evidence type="ECO:0000313" key="5">
    <source>
        <dbReference type="Proteomes" id="UP000745577"/>
    </source>
</evidence>
<comment type="cofactor">
    <cofactor evidence="1">
        <name>Mg(2+)</name>
        <dbReference type="ChEBI" id="CHEBI:18420"/>
    </cofactor>
</comment>
<keyword evidence="2 4" id="KW-0378">Hydrolase</keyword>